<keyword evidence="1 5" id="KW-0808">Transferase</keyword>
<feature type="domain" description="N-acetyltransferase" evidence="4">
    <location>
        <begin position="53"/>
        <end position="211"/>
    </location>
</feature>
<dbReference type="Proteomes" id="UP001596972">
    <property type="component" value="Unassembled WGS sequence"/>
</dbReference>
<keyword evidence="2 5" id="KW-0012">Acyltransferase</keyword>
<sequence>MDVPEVVQPSMGERRRIVLVAPGDQRWAPGSVACVSDAAIGAFVAGQADARRVTLRHLAGCDRTEFIGLVSDSKELHEPWISLPSGPEEFQAYLDRYERPGEEAVLVCLRGSGRIAGVVNINSIIRGRLQSGSVAYAAFAHAAGQGYMTEGLGLVVRYAFEELRLHRLEAQIQPENHASLRLVRRVGFRYEGYSPELLFIDGAWRDHERWAITNSMIDVFPAAPHATLPER</sequence>
<proteinExistence type="inferred from homology"/>
<evidence type="ECO:0000256" key="3">
    <source>
        <dbReference type="ARBA" id="ARBA00038502"/>
    </source>
</evidence>
<keyword evidence="6" id="KW-1185">Reference proteome</keyword>
<evidence type="ECO:0000256" key="2">
    <source>
        <dbReference type="ARBA" id="ARBA00023315"/>
    </source>
</evidence>
<dbReference type="Pfam" id="PF13302">
    <property type="entry name" value="Acetyltransf_3"/>
    <property type="match status" value="1"/>
</dbReference>
<dbReference type="EMBL" id="JBHTJA010000042">
    <property type="protein sequence ID" value="MFD0902823.1"/>
    <property type="molecule type" value="Genomic_DNA"/>
</dbReference>
<dbReference type="PANTHER" id="PTHR43792:SF8">
    <property type="entry name" value="[RIBOSOMAL PROTEIN US5]-ALANINE N-ACETYLTRANSFERASE"/>
    <property type="match status" value="1"/>
</dbReference>
<dbReference type="PANTHER" id="PTHR43792">
    <property type="entry name" value="GNAT FAMILY, PUTATIVE (AFU_ORTHOLOGUE AFUA_3G00765)-RELATED-RELATED"/>
    <property type="match status" value="1"/>
</dbReference>
<comment type="caution">
    <text evidence="5">The sequence shown here is derived from an EMBL/GenBank/DDBJ whole genome shotgun (WGS) entry which is preliminary data.</text>
</comment>
<evidence type="ECO:0000313" key="5">
    <source>
        <dbReference type="EMBL" id="MFD0902823.1"/>
    </source>
</evidence>
<comment type="similarity">
    <text evidence="3">Belongs to the acetyltransferase family. RimJ subfamily.</text>
</comment>
<organism evidence="5 6">
    <name type="scientific">Actinomadura sediminis</name>
    <dbReference type="NCBI Taxonomy" id="1038904"/>
    <lineage>
        <taxon>Bacteria</taxon>
        <taxon>Bacillati</taxon>
        <taxon>Actinomycetota</taxon>
        <taxon>Actinomycetes</taxon>
        <taxon>Streptosporangiales</taxon>
        <taxon>Thermomonosporaceae</taxon>
        <taxon>Actinomadura</taxon>
    </lineage>
</organism>
<dbReference type="EC" id="2.3.-.-" evidence="5"/>
<evidence type="ECO:0000256" key="1">
    <source>
        <dbReference type="ARBA" id="ARBA00022679"/>
    </source>
</evidence>
<dbReference type="InterPro" id="IPR016181">
    <property type="entry name" value="Acyl_CoA_acyltransferase"/>
</dbReference>
<evidence type="ECO:0000313" key="6">
    <source>
        <dbReference type="Proteomes" id="UP001596972"/>
    </source>
</evidence>
<dbReference type="SUPFAM" id="SSF55729">
    <property type="entry name" value="Acyl-CoA N-acyltransferases (Nat)"/>
    <property type="match status" value="1"/>
</dbReference>
<reference evidence="6" key="1">
    <citation type="journal article" date="2019" name="Int. J. Syst. Evol. Microbiol.">
        <title>The Global Catalogue of Microorganisms (GCM) 10K type strain sequencing project: providing services to taxonomists for standard genome sequencing and annotation.</title>
        <authorList>
            <consortium name="The Broad Institute Genomics Platform"/>
            <consortium name="The Broad Institute Genome Sequencing Center for Infectious Disease"/>
            <person name="Wu L."/>
            <person name="Ma J."/>
        </authorList>
    </citation>
    <scope>NUCLEOTIDE SEQUENCE [LARGE SCALE GENOMIC DNA]</scope>
    <source>
        <strain evidence="6">JCM 31202</strain>
    </source>
</reference>
<name>A0ABW3ER24_9ACTN</name>
<dbReference type="InterPro" id="IPR051531">
    <property type="entry name" value="N-acetyltransferase"/>
</dbReference>
<dbReference type="InterPro" id="IPR000182">
    <property type="entry name" value="GNAT_dom"/>
</dbReference>
<dbReference type="GO" id="GO:0016746">
    <property type="term" value="F:acyltransferase activity"/>
    <property type="evidence" value="ECO:0007669"/>
    <property type="project" value="UniProtKB-KW"/>
</dbReference>
<dbReference type="RefSeq" id="WP_378300990.1">
    <property type="nucleotide sequence ID" value="NZ_JBHTJA010000042.1"/>
</dbReference>
<gene>
    <name evidence="5" type="ORF">ACFQ11_20650</name>
</gene>
<accession>A0ABW3ER24</accession>
<protein>
    <submittedName>
        <fullName evidence="5">GNAT family N-acetyltransferase</fullName>
        <ecNumber evidence="5">2.3.-.-</ecNumber>
    </submittedName>
</protein>
<dbReference type="PROSITE" id="PS51186">
    <property type="entry name" value="GNAT"/>
    <property type="match status" value="1"/>
</dbReference>
<dbReference type="Gene3D" id="3.40.630.30">
    <property type="match status" value="1"/>
</dbReference>
<evidence type="ECO:0000259" key="4">
    <source>
        <dbReference type="PROSITE" id="PS51186"/>
    </source>
</evidence>